<evidence type="ECO:0000313" key="3">
    <source>
        <dbReference type="Proteomes" id="UP001595645"/>
    </source>
</evidence>
<dbReference type="Pfam" id="PF00557">
    <property type="entry name" value="Peptidase_M24"/>
    <property type="match status" value="1"/>
</dbReference>
<keyword evidence="3" id="KW-1185">Reference proteome</keyword>
<dbReference type="CDD" id="cd01066">
    <property type="entry name" value="APP_MetAP"/>
    <property type="match status" value="1"/>
</dbReference>
<dbReference type="Gene3D" id="3.90.230.10">
    <property type="entry name" value="Creatinase/methionine aminopeptidase superfamily"/>
    <property type="match status" value="1"/>
</dbReference>
<name>A0ABV7PG81_9PSEU</name>
<dbReference type="InterPro" id="IPR036005">
    <property type="entry name" value="Creatinase/aminopeptidase-like"/>
</dbReference>
<feature type="domain" description="Peptidase M24" evidence="1">
    <location>
        <begin position="177"/>
        <end position="324"/>
    </location>
</feature>
<protein>
    <submittedName>
        <fullName evidence="2">M24 family metallopeptidase</fullName>
    </submittedName>
</protein>
<evidence type="ECO:0000259" key="1">
    <source>
        <dbReference type="Pfam" id="PF00557"/>
    </source>
</evidence>
<dbReference type="SUPFAM" id="SSF55920">
    <property type="entry name" value="Creatinase/aminopeptidase"/>
    <property type="match status" value="1"/>
</dbReference>
<dbReference type="PANTHER" id="PTHR46112">
    <property type="entry name" value="AMINOPEPTIDASE"/>
    <property type="match status" value="1"/>
</dbReference>
<dbReference type="InterPro" id="IPR000994">
    <property type="entry name" value="Pept_M24"/>
</dbReference>
<dbReference type="InterPro" id="IPR050659">
    <property type="entry name" value="Peptidase_M24B"/>
</dbReference>
<organism evidence="2 3">
    <name type="scientific">Amycolatopsis speibonae</name>
    <dbReference type="NCBI Taxonomy" id="1450224"/>
    <lineage>
        <taxon>Bacteria</taxon>
        <taxon>Bacillati</taxon>
        <taxon>Actinomycetota</taxon>
        <taxon>Actinomycetes</taxon>
        <taxon>Pseudonocardiales</taxon>
        <taxon>Pseudonocardiaceae</taxon>
        <taxon>Amycolatopsis</taxon>
    </lineage>
</organism>
<evidence type="ECO:0000313" key="2">
    <source>
        <dbReference type="EMBL" id="MFC3456541.1"/>
    </source>
</evidence>
<dbReference type="PANTHER" id="PTHR46112:SF2">
    <property type="entry name" value="XAA-PRO AMINOPEPTIDASE P-RELATED"/>
    <property type="match status" value="1"/>
</dbReference>
<accession>A0ABV7PG81</accession>
<comment type="caution">
    <text evidence="2">The sequence shown here is derived from an EMBL/GenBank/DDBJ whole genome shotgun (WGS) entry which is preliminary data.</text>
</comment>
<reference evidence="3" key="1">
    <citation type="journal article" date="2019" name="Int. J. Syst. Evol. Microbiol.">
        <title>The Global Catalogue of Microorganisms (GCM) 10K type strain sequencing project: providing services to taxonomists for standard genome sequencing and annotation.</title>
        <authorList>
            <consortium name="The Broad Institute Genomics Platform"/>
            <consortium name="The Broad Institute Genome Sequencing Center for Infectious Disease"/>
            <person name="Wu L."/>
            <person name="Ma J."/>
        </authorList>
    </citation>
    <scope>NUCLEOTIDE SEQUENCE [LARGE SCALE GENOMIC DNA]</scope>
    <source>
        <strain evidence="3">CGMCC 4.7676</strain>
    </source>
</reference>
<dbReference type="InterPro" id="IPR029149">
    <property type="entry name" value="Creatin/AminoP/Spt16_N"/>
</dbReference>
<dbReference type="Gene3D" id="3.40.350.10">
    <property type="entry name" value="Creatinase/prolidase N-terminal domain"/>
    <property type="match status" value="1"/>
</dbReference>
<proteinExistence type="predicted"/>
<dbReference type="RefSeq" id="WP_378247999.1">
    <property type="nucleotide sequence ID" value="NZ_JBHRWK010000164.1"/>
</dbReference>
<dbReference type="EMBL" id="JBHRWK010000164">
    <property type="protein sequence ID" value="MFC3456541.1"/>
    <property type="molecule type" value="Genomic_DNA"/>
</dbReference>
<dbReference type="SUPFAM" id="SSF53092">
    <property type="entry name" value="Creatinase/prolidase N-terminal domain"/>
    <property type="match status" value="1"/>
</dbReference>
<gene>
    <name evidence="2" type="ORF">ACFOSH_44600</name>
</gene>
<dbReference type="Proteomes" id="UP001595645">
    <property type="component" value="Unassembled WGS sequence"/>
</dbReference>
<sequence length="421" mass="45508">MNNQSLIATAPVHGLSVQERDRRWDRTRELMREQGLDILLVGGFRSRDHYEHYLSNDYIEGAVIFPLAGDPVTVSWGATRVFRAEDSFARGVVPWIDDYRVGLDGAAVASLIRDLSPSGRIGIVGLETQTAGEFSGFVPARFWLDLTASVGNREIVDVSWDFNEMMLPKSEEELTLLRWAGAAADAAGQAMLDVVAPGVPETEIYAEVLAALHRRGCSVRYPTLILNSGYPSLSWGPPRWTTTAEPPRTITEQDLVMAEIFPIYGNAEVQAQMAIAVGKPEPAIVQCAAVARASYEAGLSVLRAGVKFQDLVRAMEQPLLDAGCWALTPLVHSLNPQAFLGMSHANEQDAAVATTLPGPPSPNASRLFGEDLVLPAGTSLAFEPNACVGRTRVVVGGTIIVTETGYEEINSLSTRLHVKGA</sequence>